<dbReference type="EMBL" id="ANIK01000035">
    <property type="protein sequence ID" value="EMJ95339.1"/>
    <property type="molecule type" value="Genomic_DNA"/>
</dbReference>
<dbReference type="PATRIC" id="fig|1218565.3.peg.1904"/>
<proteinExistence type="predicted"/>
<evidence type="ECO:0000313" key="2">
    <source>
        <dbReference type="Proteomes" id="UP000011988"/>
    </source>
</evidence>
<protein>
    <submittedName>
        <fullName evidence="1">Uncharacterized protein</fullName>
    </submittedName>
</protein>
<dbReference type="AlphaFoldDB" id="M6CUD3"/>
<dbReference type="OrthoDB" id="333766at2"/>
<organism evidence="1 2">
    <name type="scientific">Leptospira alstonii serovar Sichuan str. 79601</name>
    <dbReference type="NCBI Taxonomy" id="1218565"/>
    <lineage>
        <taxon>Bacteria</taxon>
        <taxon>Pseudomonadati</taxon>
        <taxon>Spirochaetota</taxon>
        <taxon>Spirochaetia</taxon>
        <taxon>Leptospirales</taxon>
        <taxon>Leptospiraceae</taxon>
        <taxon>Leptospira</taxon>
    </lineage>
</organism>
<dbReference type="RefSeq" id="WP_020773191.1">
    <property type="nucleotide sequence ID" value="NZ_ANIK01000035.1"/>
</dbReference>
<reference evidence="1 2" key="1">
    <citation type="submission" date="2013-01" db="EMBL/GenBank/DDBJ databases">
        <authorList>
            <person name="Harkins D.M."/>
            <person name="Durkin A.S."/>
            <person name="Brinkac L.M."/>
            <person name="Haft D.H."/>
            <person name="Selengut J.D."/>
            <person name="Sanka R."/>
            <person name="DePew J."/>
            <person name="Purushe J."/>
            <person name="Galloway R.L."/>
            <person name="Vinetz J.M."/>
            <person name="Sutton G.G."/>
            <person name="Nierman W.C."/>
            <person name="Fouts D.E."/>
        </authorList>
    </citation>
    <scope>NUCLEOTIDE SEQUENCE [LARGE SCALE GENOMIC DNA]</scope>
    <source>
        <strain evidence="1 2">79601</strain>
    </source>
</reference>
<dbReference type="Proteomes" id="UP000011988">
    <property type="component" value="Unassembled WGS sequence"/>
</dbReference>
<comment type="caution">
    <text evidence="1">The sequence shown here is derived from an EMBL/GenBank/DDBJ whole genome shotgun (WGS) entry which is preliminary data.</text>
</comment>
<gene>
    <name evidence="1" type="ORF">LEP1GSC194_3556</name>
</gene>
<name>M6CUD3_9LEPT</name>
<evidence type="ECO:0000313" key="1">
    <source>
        <dbReference type="EMBL" id="EMJ95339.1"/>
    </source>
</evidence>
<accession>M6CUD3</accession>
<sequence length="101" mass="11236">MPKKSITLQDFSRLEFQNQFTLPGNAVLNSPDRLYYVTGIYANGAWKIFVKGNNADANLQNYIRSGNGDIQFFRPICACEASFSGVTEVSGFWTDSSLSSH</sequence>